<keyword evidence="3" id="KW-1185">Reference proteome</keyword>
<dbReference type="Proteomes" id="UP000594263">
    <property type="component" value="Unplaced"/>
</dbReference>
<feature type="chain" id="PRO_5036207929" description="Secreted protein" evidence="1">
    <location>
        <begin position="19"/>
        <end position="80"/>
    </location>
</feature>
<dbReference type="Gramene" id="Kaladp0095s0715.1.v1.1">
    <property type="protein sequence ID" value="Kaladp0095s0715.1.v1.1.CDS.1"/>
    <property type="gene ID" value="Kaladp0095s0715.v1.1"/>
</dbReference>
<organism evidence="2 3">
    <name type="scientific">Kalanchoe fedtschenkoi</name>
    <name type="common">Lavender scallops</name>
    <name type="synonym">South American air plant</name>
    <dbReference type="NCBI Taxonomy" id="63787"/>
    <lineage>
        <taxon>Eukaryota</taxon>
        <taxon>Viridiplantae</taxon>
        <taxon>Streptophyta</taxon>
        <taxon>Embryophyta</taxon>
        <taxon>Tracheophyta</taxon>
        <taxon>Spermatophyta</taxon>
        <taxon>Magnoliopsida</taxon>
        <taxon>eudicotyledons</taxon>
        <taxon>Gunneridae</taxon>
        <taxon>Pentapetalae</taxon>
        <taxon>Saxifragales</taxon>
        <taxon>Crassulaceae</taxon>
        <taxon>Kalanchoe</taxon>
    </lineage>
</organism>
<dbReference type="AlphaFoldDB" id="A0A7N0V102"/>
<feature type="signal peptide" evidence="1">
    <location>
        <begin position="1"/>
        <end position="18"/>
    </location>
</feature>
<protein>
    <recommendedName>
        <fullName evidence="4">Secreted protein</fullName>
    </recommendedName>
</protein>
<evidence type="ECO:0000313" key="2">
    <source>
        <dbReference type="EnsemblPlants" id="Kaladp0095s0715.1.v1.1.CDS.1"/>
    </source>
</evidence>
<name>A0A7N0V102_KALFE</name>
<proteinExistence type="predicted"/>
<evidence type="ECO:0008006" key="4">
    <source>
        <dbReference type="Google" id="ProtNLM"/>
    </source>
</evidence>
<dbReference type="Gramene" id="Kaladp0095s0715.2.v1.1">
    <property type="protein sequence ID" value="Kaladp0095s0715.2.v1.1.CDS.1"/>
    <property type="gene ID" value="Kaladp0095s0715.v1.1"/>
</dbReference>
<dbReference type="EnsemblPlants" id="Kaladp0095s0715.1.v1.1">
    <property type="protein sequence ID" value="Kaladp0095s0715.1.v1.1.CDS.1"/>
    <property type="gene ID" value="Kaladp0095s0715.v1.1"/>
</dbReference>
<sequence length="80" mass="8677">MLMLLLKWLEMLSDLAMSGALAWQVDDDINKIKSVLVGGECHGDGLINSTALPSSVSSFLVTTNKFKVGTTQTLNPVRVR</sequence>
<keyword evidence="1" id="KW-0732">Signal</keyword>
<reference evidence="2" key="1">
    <citation type="submission" date="2021-01" db="UniProtKB">
        <authorList>
            <consortium name="EnsemblPlants"/>
        </authorList>
    </citation>
    <scope>IDENTIFICATION</scope>
</reference>
<dbReference type="EnsemblPlants" id="Kaladp0095s0715.2.v1.1">
    <property type="protein sequence ID" value="Kaladp0095s0715.2.v1.1.CDS.1"/>
    <property type="gene ID" value="Kaladp0095s0715.v1.1"/>
</dbReference>
<evidence type="ECO:0000313" key="3">
    <source>
        <dbReference type="Proteomes" id="UP000594263"/>
    </source>
</evidence>
<evidence type="ECO:0000256" key="1">
    <source>
        <dbReference type="SAM" id="SignalP"/>
    </source>
</evidence>
<accession>A0A7N0V102</accession>